<dbReference type="RefSeq" id="WP_204660532.1">
    <property type="nucleotide sequence ID" value="NZ_CP056775.1"/>
</dbReference>
<keyword evidence="3" id="KW-1185">Reference proteome</keyword>
<evidence type="ECO:0000256" key="1">
    <source>
        <dbReference type="SAM" id="MobiDB-lite"/>
    </source>
</evidence>
<dbReference type="Proteomes" id="UP000612680">
    <property type="component" value="Chromosome"/>
</dbReference>
<evidence type="ECO:0008006" key="4">
    <source>
        <dbReference type="Google" id="ProtNLM"/>
    </source>
</evidence>
<proteinExistence type="predicted"/>
<organism evidence="2 3">
    <name type="scientific">Dyadobacter sandarakinus</name>
    <dbReference type="NCBI Taxonomy" id="2747268"/>
    <lineage>
        <taxon>Bacteria</taxon>
        <taxon>Pseudomonadati</taxon>
        <taxon>Bacteroidota</taxon>
        <taxon>Cytophagia</taxon>
        <taxon>Cytophagales</taxon>
        <taxon>Spirosomataceae</taxon>
        <taxon>Dyadobacter</taxon>
    </lineage>
</organism>
<feature type="compositionally biased region" description="Polar residues" evidence="1">
    <location>
        <begin position="165"/>
        <end position="175"/>
    </location>
</feature>
<dbReference type="EMBL" id="CP056775">
    <property type="protein sequence ID" value="QRQ99770.1"/>
    <property type="molecule type" value="Genomic_DNA"/>
</dbReference>
<sequence length="261" mass="29512">MNGYLAGNAWAKFVRLNGRKVKPNHVALMHACFQIANEEGWPEEFQFPTKEAMALSCIRDKEAFYQCLKDLVQFGALKIIEESVNMYTARWVSLHNLDFYLSEIPTAIPIGTPTATPIAIPIAIPTSDLPNNKTKEINKREEFLKEEGDADRVDDGSQRSKNENSKSQFKAPSQSDVEAHLVENYGSSPAAARMFAEKFWSHYESKGWIVGKSKMKNWTAAVAGTWKEAREKAMEKHPVSQVTAPRRFTLNEKYSQIPEPV</sequence>
<evidence type="ECO:0000313" key="3">
    <source>
        <dbReference type="Proteomes" id="UP000612680"/>
    </source>
</evidence>
<protein>
    <recommendedName>
        <fullName evidence="4">Lin1244/Lin1753-like N-terminal domain-containing protein</fullName>
    </recommendedName>
</protein>
<evidence type="ECO:0000313" key="2">
    <source>
        <dbReference type="EMBL" id="QRQ99770.1"/>
    </source>
</evidence>
<accession>A0ABX7I133</accession>
<gene>
    <name evidence="2" type="ORF">HWI92_01960</name>
</gene>
<feature type="region of interest" description="Disordered" evidence="1">
    <location>
        <begin position="141"/>
        <end position="175"/>
    </location>
</feature>
<feature type="compositionally biased region" description="Basic and acidic residues" evidence="1">
    <location>
        <begin position="141"/>
        <end position="164"/>
    </location>
</feature>
<reference evidence="2 3" key="1">
    <citation type="submission" date="2020-06" db="EMBL/GenBank/DDBJ databases">
        <title>Dyadobacter sandarakinus sp. nov., isolated from the soil of the Arctic Yellow River Station.</title>
        <authorList>
            <person name="Zhang Y."/>
            <person name="Peng F."/>
        </authorList>
    </citation>
    <scope>NUCLEOTIDE SEQUENCE [LARGE SCALE GENOMIC DNA]</scope>
    <source>
        <strain evidence="2 3">Q3-56</strain>
    </source>
</reference>
<name>A0ABX7I133_9BACT</name>